<evidence type="ECO:0000313" key="4">
    <source>
        <dbReference type="Proteomes" id="UP001188597"/>
    </source>
</evidence>
<name>A0AA88X1A8_9ASTE</name>
<evidence type="ECO:0000256" key="2">
    <source>
        <dbReference type="SAM" id="MobiDB-lite"/>
    </source>
</evidence>
<organism evidence="3 4">
    <name type="scientific">Escallonia herrerae</name>
    <dbReference type="NCBI Taxonomy" id="1293975"/>
    <lineage>
        <taxon>Eukaryota</taxon>
        <taxon>Viridiplantae</taxon>
        <taxon>Streptophyta</taxon>
        <taxon>Embryophyta</taxon>
        <taxon>Tracheophyta</taxon>
        <taxon>Spermatophyta</taxon>
        <taxon>Magnoliopsida</taxon>
        <taxon>eudicotyledons</taxon>
        <taxon>Gunneridae</taxon>
        <taxon>Pentapetalae</taxon>
        <taxon>asterids</taxon>
        <taxon>campanulids</taxon>
        <taxon>Escalloniales</taxon>
        <taxon>Escalloniaceae</taxon>
        <taxon>Escallonia</taxon>
    </lineage>
</organism>
<dbReference type="AlphaFoldDB" id="A0AA88X1A8"/>
<dbReference type="Pfam" id="PF05691">
    <property type="entry name" value="Raffinose_syn"/>
    <property type="match status" value="1"/>
</dbReference>
<reference evidence="3" key="1">
    <citation type="submission" date="2022-12" db="EMBL/GenBank/DDBJ databases">
        <title>Draft genome assemblies for two species of Escallonia (Escalloniales).</title>
        <authorList>
            <person name="Chanderbali A."/>
            <person name="Dervinis C."/>
            <person name="Anghel I."/>
            <person name="Soltis D."/>
            <person name="Soltis P."/>
            <person name="Zapata F."/>
        </authorList>
    </citation>
    <scope>NUCLEOTIDE SEQUENCE</scope>
    <source>
        <strain evidence="3">UCBG64.0493</strain>
        <tissue evidence="3">Leaf</tissue>
    </source>
</reference>
<evidence type="ECO:0000313" key="3">
    <source>
        <dbReference type="EMBL" id="KAK3038058.1"/>
    </source>
</evidence>
<dbReference type="PANTHER" id="PTHR31268:SF5">
    <property type="entry name" value="GALACTINOL--SUCROSE GALACTOSYLTRANSFERASE 6-RELATED"/>
    <property type="match status" value="1"/>
</dbReference>
<evidence type="ECO:0000256" key="1">
    <source>
        <dbReference type="ARBA" id="ARBA00023277"/>
    </source>
</evidence>
<dbReference type="InterPro" id="IPR008811">
    <property type="entry name" value="Glycosyl_hydrolases_36"/>
</dbReference>
<feature type="region of interest" description="Disordered" evidence="2">
    <location>
        <begin position="192"/>
        <end position="213"/>
    </location>
</feature>
<dbReference type="PANTHER" id="PTHR31268">
    <property type="match status" value="1"/>
</dbReference>
<comment type="caution">
    <text evidence="3">The sequence shown here is derived from an EMBL/GenBank/DDBJ whole genome shotgun (WGS) entry which is preliminary data.</text>
</comment>
<proteinExistence type="predicted"/>
<keyword evidence="4" id="KW-1185">Reference proteome</keyword>
<protein>
    <submittedName>
        <fullName evidence="3">Uncharacterized protein</fullName>
    </submittedName>
</protein>
<accession>A0AA88X1A8</accession>
<sequence length="287" mass="31746">MWPWTLIGRMTVQYTPTEVFSLSHFLTMQPCLSLKVLEHEVFTVTPIKILAPGSSFAPLGLIDMFNAGGAIEGLKYEVLGEEDSGYPAERLESSSTEILATASLKLRDAADWCLLPKNCKMGSMEVEFAYDSVLRLLTFNLDHIPEDHKVHIVKRSHCLSAVQECHSFPVVGALGQGVGGILSPAKREYKKSTVGNLGPTRNQEDKNSSSTKLNADHVHSQHLIIKLGETEVPRQPWRKGVTMCTGHENPLCTLLILLEALKGNLGECFTSSTSCVLIFPDRLDEYY</sequence>
<gene>
    <name evidence="3" type="ORF">RJ639_032037</name>
</gene>
<dbReference type="Proteomes" id="UP001188597">
    <property type="component" value="Unassembled WGS sequence"/>
</dbReference>
<keyword evidence="1" id="KW-0119">Carbohydrate metabolism</keyword>
<dbReference type="EMBL" id="JAVXUP010000106">
    <property type="protein sequence ID" value="KAK3038058.1"/>
    <property type="molecule type" value="Genomic_DNA"/>
</dbReference>